<dbReference type="InterPro" id="IPR000182">
    <property type="entry name" value="GNAT_dom"/>
</dbReference>
<proteinExistence type="predicted"/>
<accession>A0ABY5S9T4</accession>
<sequence length="185" mass="21861">MDVMGGMLELTRITEADVEFICKVECDADLWFFEEEVETDKHAVREKYLHRIKEDAEQSHYDFIVTLKTDQSITPIGLAQVWSYIEFRKSWEIGFAILPEYSGHGYGREAARRLLKFAFDELQAHKVIGMCNAMNKRSAALMERIGMRKEGVFKEELFWREQWTDQNYYSILDNEFLHRNNDKTA</sequence>
<evidence type="ECO:0000313" key="2">
    <source>
        <dbReference type="EMBL" id="UVI29478.1"/>
    </source>
</evidence>
<dbReference type="PROSITE" id="PS51186">
    <property type="entry name" value="GNAT"/>
    <property type="match status" value="1"/>
</dbReference>
<dbReference type="Proteomes" id="UP001057877">
    <property type="component" value="Chromosome"/>
</dbReference>
<keyword evidence="3" id="KW-1185">Reference proteome</keyword>
<dbReference type="PANTHER" id="PTHR43792">
    <property type="entry name" value="GNAT FAMILY, PUTATIVE (AFU_ORTHOLOGUE AFUA_3G00765)-RELATED-RELATED"/>
    <property type="match status" value="1"/>
</dbReference>
<feature type="domain" description="N-acetyltransferase" evidence="1">
    <location>
        <begin position="8"/>
        <end position="175"/>
    </location>
</feature>
<dbReference type="CDD" id="cd04301">
    <property type="entry name" value="NAT_SF"/>
    <property type="match status" value="1"/>
</dbReference>
<evidence type="ECO:0000313" key="3">
    <source>
        <dbReference type="Proteomes" id="UP001057877"/>
    </source>
</evidence>
<evidence type="ECO:0000259" key="1">
    <source>
        <dbReference type="PROSITE" id="PS51186"/>
    </source>
</evidence>
<dbReference type="SUPFAM" id="SSF55729">
    <property type="entry name" value="Acyl-CoA N-acyltransferases (Nat)"/>
    <property type="match status" value="1"/>
</dbReference>
<gene>
    <name evidence="2" type="ORF">L1F29_29345</name>
</gene>
<dbReference type="InterPro" id="IPR016181">
    <property type="entry name" value="Acyl_CoA_acyltransferase"/>
</dbReference>
<dbReference type="EMBL" id="CP091430">
    <property type="protein sequence ID" value="UVI29478.1"/>
    <property type="molecule type" value="Genomic_DNA"/>
</dbReference>
<dbReference type="Pfam" id="PF13302">
    <property type="entry name" value="Acetyltransf_3"/>
    <property type="match status" value="1"/>
</dbReference>
<protein>
    <submittedName>
        <fullName evidence="2">GNAT family N-acetyltransferase</fullName>
    </submittedName>
</protein>
<name>A0ABY5S9T4_9BACL</name>
<reference evidence="2" key="1">
    <citation type="submission" date="2022-01" db="EMBL/GenBank/DDBJ databases">
        <title>Paenibacillus spongiae sp. nov., isolated from marine sponge.</title>
        <authorList>
            <person name="Li Z."/>
            <person name="Zhang M."/>
        </authorList>
    </citation>
    <scope>NUCLEOTIDE SEQUENCE</scope>
    <source>
        <strain evidence="2">PHS-Z3</strain>
    </source>
</reference>
<dbReference type="InterPro" id="IPR051531">
    <property type="entry name" value="N-acetyltransferase"/>
</dbReference>
<organism evidence="2 3">
    <name type="scientific">Paenibacillus spongiae</name>
    <dbReference type="NCBI Taxonomy" id="2909671"/>
    <lineage>
        <taxon>Bacteria</taxon>
        <taxon>Bacillati</taxon>
        <taxon>Bacillota</taxon>
        <taxon>Bacilli</taxon>
        <taxon>Bacillales</taxon>
        <taxon>Paenibacillaceae</taxon>
        <taxon>Paenibacillus</taxon>
    </lineage>
</organism>
<dbReference type="RefSeq" id="WP_258385567.1">
    <property type="nucleotide sequence ID" value="NZ_CP091430.1"/>
</dbReference>
<dbReference type="Gene3D" id="3.40.630.30">
    <property type="match status" value="1"/>
</dbReference>